<sequence>MIPFFRKIRKTLADDNKPLKYFRYAIGEIVLVMVGILLALQVSNWNSDRKRNQLEKVLLAQVKDELSSTYSDIESDINLLELGIRSNFRISDYIQQNVSYNDTMCFDFYWLTKDEYIYPTASAYSRIKEEGLDIIRNDSIRRRLQGLYERGFPRISKDNPFHPDISAYFSDYYQNHFEPNSNYSLKFKAIFPSDTLKYPREYKVDGHTHYATIGFVPLDFETLKKDPKFKMLMKQTEVFRTYKLGIYSFTKNRIEQIFNLIDKELVDD</sequence>
<evidence type="ECO:0000256" key="1">
    <source>
        <dbReference type="SAM" id="Phobius"/>
    </source>
</evidence>
<evidence type="ECO:0000313" key="3">
    <source>
        <dbReference type="Proteomes" id="UP001610104"/>
    </source>
</evidence>
<protein>
    <submittedName>
        <fullName evidence="2">DUF6090 family protein</fullName>
    </submittedName>
</protein>
<name>A0ABW7MSB6_9FLAO</name>
<keyword evidence="1" id="KW-0812">Transmembrane</keyword>
<dbReference type="Pfam" id="PF19578">
    <property type="entry name" value="DUF6090"/>
    <property type="match status" value="1"/>
</dbReference>
<proteinExistence type="predicted"/>
<keyword evidence="1" id="KW-1133">Transmembrane helix</keyword>
<dbReference type="Proteomes" id="UP001610104">
    <property type="component" value="Unassembled WGS sequence"/>
</dbReference>
<keyword evidence="3" id="KW-1185">Reference proteome</keyword>
<comment type="caution">
    <text evidence="2">The sequence shown here is derived from an EMBL/GenBank/DDBJ whole genome shotgun (WGS) entry which is preliminary data.</text>
</comment>
<accession>A0ABW7MSB6</accession>
<evidence type="ECO:0000313" key="2">
    <source>
        <dbReference type="EMBL" id="MFH6769751.1"/>
    </source>
</evidence>
<reference evidence="2 3" key="1">
    <citation type="submission" date="2024-02" db="EMBL/GenBank/DDBJ databases">
        <title>A Gaetbulibacter species isolated from tidal flats and genomic insights of their niches.</title>
        <authorList>
            <person name="Ye Y."/>
        </authorList>
    </citation>
    <scope>NUCLEOTIDE SEQUENCE [LARGE SCALE GENOMIC DNA]</scope>
    <source>
        <strain evidence="2 3">KEM-8</strain>
    </source>
</reference>
<keyword evidence="1" id="KW-0472">Membrane</keyword>
<gene>
    <name evidence="2" type="ORF">V8G56_13440</name>
</gene>
<dbReference type="RefSeq" id="WP_395438981.1">
    <property type="nucleotide sequence ID" value="NZ_JBAWKC010000005.1"/>
</dbReference>
<dbReference type="InterPro" id="IPR045749">
    <property type="entry name" value="DUF6090"/>
</dbReference>
<dbReference type="EMBL" id="JBAWKC010000005">
    <property type="protein sequence ID" value="MFH6769751.1"/>
    <property type="molecule type" value="Genomic_DNA"/>
</dbReference>
<feature type="transmembrane region" description="Helical" evidence="1">
    <location>
        <begin position="21"/>
        <end position="42"/>
    </location>
</feature>
<organism evidence="2 3">
    <name type="scientific">Gaetbulibacter aquiaggeris</name>
    <dbReference type="NCBI Taxonomy" id="1735373"/>
    <lineage>
        <taxon>Bacteria</taxon>
        <taxon>Pseudomonadati</taxon>
        <taxon>Bacteroidota</taxon>
        <taxon>Flavobacteriia</taxon>
        <taxon>Flavobacteriales</taxon>
        <taxon>Flavobacteriaceae</taxon>
        <taxon>Gaetbulibacter</taxon>
    </lineage>
</organism>